<accession>A0A9D4DZP0</accession>
<keyword evidence="3" id="KW-1185">Reference proteome</keyword>
<proteinExistence type="predicted"/>
<dbReference type="EMBL" id="JAIWYP010000009">
    <property type="protein sequence ID" value="KAH3769764.1"/>
    <property type="molecule type" value="Genomic_DNA"/>
</dbReference>
<sequence length="90" mass="10328">MGLLSYAASEATDQPALTRAMARSYAVLSKVTQGFVVTLADRIALDQTVRLHRLVWSCAFCIWLWNYFHRSRHKICQNWLLVNRSSTIAK</sequence>
<evidence type="ECO:0000313" key="3">
    <source>
        <dbReference type="Proteomes" id="UP000828390"/>
    </source>
</evidence>
<organism evidence="1 3">
    <name type="scientific">Dreissena polymorpha</name>
    <name type="common">Zebra mussel</name>
    <name type="synonym">Mytilus polymorpha</name>
    <dbReference type="NCBI Taxonomy" id="45954"/>
    <lineage>
        <taxon>Eukaryota</taxon>
        <taxon>Metazoa</taxon>
        <taxon>Spiralia</taxon>
        <taxon>Lophotrochozoa</taxon>
        <taxon>Mollusca</taxon>
        <taxon>Bivalvia</taxon>
        <taxon>Autobranchia</taxon>
        <taxon>Heteroconchia</taxon>
        <taxon>Euheterodonta</taxon>
        <taxon>Imparidentia</taxon>
        <taxon>Neoheterodontei</taxon>
        <taxon>Myida</taxon>
        <taxon>Dreissenoidea</taxon>
        <taxon>Dreissenidae</taxon>
        <taxon>Dreissena</taxon>
    </lineage>
</organism>
<dbReference type="AlphaFoldDB" id="A0A9D4DZP0"/>
<dbReference type="EMBL" id="JAIWYP010000009">
    <property type="protein sequence ID" value="KAH3769735.1"/>
    <property type="molecule type" value="Genomic_DNA"/>
</dbReference>
<evidence type="ECO:0000313" key="1">
    <source>
        <dbReference type="EMBL" id="KAH3769735.1"/>
    </source>
</evidence>
<dbReference type="Proteomes" id="UP000828390">
    <property type="component" value="Unassembled WGS sequence"/>
</dbReference>
<gene>
    <name evidence="1" type="ORF">DPMN_171010</name>
    <name evidence="2" type="ORF">DPMN_171040</name>
</gene>
<comment type="caution">
    <text evidence="1">The sequence shown here is derived from an EMBL/GenBank/DDBJ whole genome shotgun (WGS) entry which is preliminary data.</text>
</comment>
<protein>
    <submittedName>
        <fullName evidence="1">Uncharacterized protein</fullName>
    </submittedName>
</protein>
<reference evidence="1" key="2">
    <citation type="submission" date="2020-11" db="EMBL/GenBank/DDBJ databases">
        <authorList>
            <person name="McCartney M.A."/>
            <person name="Auch B."/>
            <person name="Kono T."/>
            <person name="Mallez S."/>
            <person name="Becker A."/>
            <person name="Gohl D.M."/>
            <person name="Silverstein K.A.T."/>
            <person name="Koren S."/>
            <person name="Bechman K.B."/>
            <person name="Herman A."/>
            <person name="Abrahante J.E."/>
            <person name="Garbe J."/>
        </authorList>
    </citation>
    <scope>NUCLEOTIDE SEQUENCE</scope>
    <source>
        <strain evidence="1">Duluth1</strain>
        <tissue evidence="1">Whole animal</tissue>
    </source>
</reference>
<reference evidence="1" key="1">
    <citation type="journal article" date="2019" name="bioRxiv">
        <title>The Genome of the Zebra Mussel, Dreissena polymorpha: A Resource for Invasive Species Research.</title>
        <authorList>
            <person name="McCartney M.A."/>
            <person name="Auch B."/>
            <person name="Kono T."/>
            <person name="Mallez S."/>
            <person name="Zhang Y."/>
            <person name="Obille A."/>
            <person name="Becker A."/>
            <person name="Abrahante J.E."/>
            <person name="Garbe J."/>
            <person name="Badalamenti J.P."/>
            <person name="Herman A."/>
            <person name="Mangelson H."/>
            <person name="Liachko I."/>
            <person name="Sullivan S."/>
            <person name="Sone E.D."/>
            <person name="Koren S."/>
            <person name="Silverstein K.A.T."/>
            <person name="Beckman K.B."/>
            <person name="Gohl D.M."/>
        </authorList>
    </citation>
    <scope>NUCLEOTIDE SEQUENCE</scope>
    <source>
        <strain evidence="1">Duluth1</strain>
        <tissue evidence="1">Whole animal</tissue>
    </source>
</reference>
<name>A0A9D4DZP0_DREPO</name>
<evidence type="ECO:0000313" key="2">
    <source>
        <dbReference type="EMBL" id="KAH3769764.1"/>
    </source>
</evidence>